<gene>
    <name evidence="2" type="ORF">AXG93_3340s1140</name>
</gene>
<evidence type="ECO:0008006" key="4">
    <source>
        <dbReference type="Google" id="ProtNLM"/>
    </source>
</evidence>
<dbReference type="Proteomes" id="UP000077202">
    <property type="component" value="Unassembled WGS sequence"/>
</dbReference>
<dbReference type="AlphaFoldDB" id="A0A176VSR4"/>
<dbReference type="EMBL" id="LVLJ01002769">
    <property type="protein sequence ID" value="OAE23787.1"/>
    <property type="molecule type" value="Genomic_DNA"/>
</dbReference>
<feature type="compositionally biased region" description="Polar residues" evidence="1">
    <location>
        <begin position="183"/>
        <end position="194"/>
    </location>
</feature>
<name>A0A176VSR4_MARPO</name>
<comment type="caution">
    <text evidence="2">The sequence shown here is derived from an EMBL/GenBank/DDBJ whole genome shotgun (WGS) entry which is preliminary data.</text>
</comment>
<proteinExistence type="predicted"/>
<organism evidence="2 3">
    <name type="scientific">Marchantia polymorpha subsp. ruderalis</name>
    <dbReference type="NCBI Taxonomy" id="1480154"/>
    <lineage>
        <taxon>Eukaryota</taxon>
        <taxon>Viridiplantae</taxon>
        <taxon>Streptophyta</taxon>
        <taxon>Embryophyta</taxon>
        <taxon>Marchantiophyta</taxon>
        <taxon>Marchantiopsida</taxon>
        <taxon>Marchantiidae</taxon>
        <taxon>Marchantiales</taxon>
        <taxon>Marchantiaceae</taxon>
        <taxon>Marchantia</taxon>
    </lineage>
</organism>
<sequence length="276" mass="30473">MQEIAVVTQGGRERWSSTRDRDARRLPVRLHIPIVSRARAGTRACGVVAVVPVGELVITEEFGSSVEDRGGFTRSGLRYRHLILAHQLRSLQEFERKTGESLREAYTRMRRLISVTHGVTEAQAVQYWYRILDRELRRRVRDATLLSDASPTLAYVFALSEKIELNIVEERVVTSSFARDAATTSRVPQSTAQSRPFGGGSGGGRGVQTRHQTAARDTGARALVPSFAGQQQGPACWTCGGDHLRRDCPQEAGEVVVVMLLEVEVAVLVEVVEVPV</sequence>
<evidence type="ECO:0000313" key="2">
    <source>
        <dbReference type="EMBL" id="OAE23787.1"/>
    </source>
</evidence>
<accession>A0A176VSR4</accession>
<feature type="compositionally biased region" description="Gly residues" evidence="1">
    <location>
        <begin position="197"/>
        <end position="206"/>
    </location>
</feature>
<protein>
    <recommendedName>
        <fullName evidence="4">CCHC-type domain-containing protein</fullName>
    </recommendedName>
</protein>
<evidence type="ECO:0000256" key="1">
    <source>
        <dbReference type="SAM" id="MobiDB-lite"/>
    </source>
</evidence>
<feature type="region of interest" description="Disordered" evidence="1">
    <location>
        <begin position="183"/>
        <end position="208"/>
    </location>
</feature>
<keyword evidence="3" id="KW-1185">Reference proteome</keyword>
<reference evidence="2" key="1">
    <citation type="submission" date="2016-03" db="EMBL/GenBank/DDBJ databases">
        <title>Mechanisms controlling the formation of the plant cell surface in tip-growing cells are functionally conserved among land plants.</title>
        <authorList>
            <person name="Honkanen S."/>
            <person name="Jones V.A."/>
            <person name="Morieri G."/>
            <person name="Champion C."/>
            <person name="Hetherington A.J."/>
            <person name="Kelly S."/>
            <person name="Saint-Marcoux D."/>
            <person name="Proust H."/>
            <person name="Prescott H."/>
            <person name="Dolan L."/>
        </authorList>
    </citation>
    <scope>NUCLEOTIDE SEQUENCE [LARGE SCALE GENOMIC DNA]</scope>
    <source>
        <tissue evidence="2">Whole gametophyte</tissue>
    </source>
</reference>
<evidence type="ECO:0000313" key="3">
    <source>
        <dbReference type="Proteomes" id="UP000077202"/>
    </source>
</evidence>